<evidence type="ECO:0000313" key="1">
    <source>
        <dbReference type="EMBL" id="KAA6379270.1"/>
    </source>
</evidence>
<gene>
    <name evidence="1" type="ORF">EZS28_025205</name>
</gene>
<dbReference type="EMBL" id="SNRW01008595">
    <property type="protein sequence ID" value="KAA6379270.1"/>
    <property type="molecule type" value="Genomic_DNA"/>
</dbReference>
<organism evidence="1 2">
    <name type="scientific">Streblomastix strix</name>
    <dbReference type="NCBI Taxonomy" id="222440"/>
    <lineage>
        <taxon>Eukaryota</taxon>
        <taxon>Metamonada</taxon>
        <taxon>Preaxostyla</taxon>
        <taxon>Oxymonadida</taxon>
        <taxon>Streblomastigidae</taxon>
        <taxon>Streblomastix</taxon>
    </lineage>
</organism>
<reference evidence="1 2" key="1">
    <citation type="submission" date="2019-03" db="EMBL/GenBank/DDBJ databases">
        <title>Single cell metagenomics reveals metabolic interactions within the superorganism composed of flagellate Streblomastix strix and complex community of Bacteroidetes bacteria on its surface.</title>
        <authorList>
            <person name="Treitli S.C."/>
            <person name="Kolisko M."/>
            <person name="Husnik F."/>
            <person name="Keeling P."/>
            <person name="Hampl V."/>
        </authorList>
    </citation>
    <scope>NUCLEOTIDE SEQUENCE [LARGE SCALE GENOMIC DNA]</scope>
    <source>
        <strain evidence="1">ST1C</strain>
    </source>
</reference>
<proteinExistence type="predicted"/>
<protein>
    <submittedName>
        <fullName evidence="1">Uncharacterized protein</fullName>
    </submittedName>
</protein>
<name>A0A5J4VA17_9EUKA</name>
<dbReference type="AlphaFoldDB" id="A0A5J4VA17"/>
<comment type="caution">
    <text evidence="1">The sequence shown here is derived from an EMBL/GenBank/DDBJ whole genome shotgun (WGS) entry which is preliminary data.</text>
</comment>
<dbReference type="Proteomes" id="UP000324800">
    <property type="component" value="Unassembled WGS sequence"/>
</dbReference>
<sequence length="154" mass="17748">MHVNQSYQTEPDIFNLLGGATDEISVFTECGSVYFDENGEMELSDQAFWQIKKIVLVDYSQIKGVKQKVLFHSINIVLLTMKQTKYVVKFVETKDYVDKIRNLELLIVNSTFTQNSSLNKAIIFSLLRTEQFLSLRINASIFNFKEYIASIEGK</sequence>
<accession>A0A5J4VA17</accession>
<evidence type="ECO:0000313" key="2">
    <source>
        <dbReference type="Proteomes" id="UP000324800"/>
    </source>
</evidence>